<evidence type="ECO:0000313" key="2">
    <source>
        <dbReference type="Proteomes" id="UP000799092"/>
    </source>
</evidence>
<proteinExistence type="predicted"/>
<protein>
    <recommendedName>
        <fullName evidence="3">Glucose/Sorbosone dehydrogenase domain-containing protein</fullName>
    </recommendedName>
</protein>
<evidence type="ECO:0000313" key="1">
    <source>
        <dbReference type="EMBL" id="MRH41446.1"/>
    </source>
</evidence>
<gene>
    <name evidence="1" type="ORF">GH741_02005</name>
</gene>
<dbReference type="SUPFAM" id="SSF50952">
    <property type="entry name" value="Soluble quinoprotein glucose dehydrogenase"/>
    <property type="match status" value="1"/>
</dbReference>
<dbReference type="Gene3D" id="2.120.10.30">
    <property type="entry name" value="TolB, C-terminal domain"/>
    <property type="match status" value="1"/>
</dbReference>
<dbReference type="RefSeq" id="WP_153735105.1">
    <property type="nucleotide sequence ID" value="NZ_WJNG01000002.1"/>
</dbReference>
<sequence>MYLNATKGTTEDLKHLPTTVRPQINPDDVLVPEGYKVEVIIAGLSFPTGMAVADDGTVFVNEGGSTWPTRPASIPRTLRLNPNGKLDVFAVETLGGPRGMAYHNGYLYVSVKGGYHTRILRHHVRTGKKEILFDQIPDGGWHEPGGPVIGPDGYLYFAQGSVAQQGVVLPQGFTVDMAKHPLAHDVPGEDVTLTGNNVWSRNPLMPFPYLTETGPFKPLGVPAKKGEVIKGQFWCNTGLWRSKLDGTEPELLAWGLRNPYGLAINEEGKLYASDNDMEEQSERAVANDPDRIWHIKNAQKPPGSVGRPDWYGYPDICADGIPVWDKSKYPLKGKAAEPMLQNPPPWAGPPVYLENPHSCMTMMDFCKSDVFGHRGKLFACEWGTLAPLNSPRPKALDNGFKVMKVDVNTGEGEPFFMNKRPGPASYYGSGGIERPVDCKFSADGKSLYVLDFGYVTVTGGFMLSYAHTGVLWKITKE</sequence>
<dbReference type="AlphaFoldDB" id="A0A6A8DA79"/>
<reference evidence="1" key="1">
    <citation type="submission" date="2019-11" db="EMBL/GenBank/DDBJ databases">
        <authorList>
            <person name="Li J."/>
        </authorList>
    </citation>
    <scope>NUCLEOTIDE SEQUENCE</scope>
    <source>
        <strain evidence="1">B6B</strain>
    </source>
</reference>
<dbReference type="PANTHER" id="PTHR33546">
    <property type="entry name" value="LARGE, MULTIFUNCTIONAL SECRETED PROTEIN-RELATED"/>
    <property type="match status" value="1"/>
</dbReference>
<name>A0A6A8DA79_9BACI</name>
<accession>A0A6A8DA79</accession>
<dbReference type="EMBL" id="WJNG01000002">
    <property type="protein sequence ID" value="MRH41446.1"/>
    <property type="molecule type" value="Genomic_DNA"/>
</dbReference>
<dbReference type="PANTHER" id="PTHR33546:SF1">
    <property type="entry name" value="LARGE, MULTIFUNCTIONAL SECRETED PROTEIN"/>
    <property type="match status" value="1"/>
</dbReference>
<evidence type="ECO:0008006" key="3">
    <source>
        <dbReference type="Google" id="ProtNLM"/>
    </source>
</evidence>
<dbReference type="Proteomes" id="UP000799092">
    <property type="component" value="Unassembled WGS sequence"/>
</dbReference>
<dbReference type="InterPro" id="IPR011042">
    <property type="entry name" value="6-blade_b-propeller_TolB-like"/>
</dbReference>
<organism evidence="1 2">
    <name type="scientific">Aquibacillus halophilus</name>
    <dbReference type="NCBI Taxonomy" id="930132"/>
    <lineage>
        <taxon>Bacteria</taxon>
        <taxon>Bacillati</taxon>
        <taxon>Bacillota</taxon>
        <taxon>Bacilli</taxon>
        <taxon>Bacillales</taxon>
        <taxon>Bacillaceae</taxon>
        <taxon>Aquibacillus</taxon>
    </lineage>
</organism>
<keyword evidence="2" id="KW-1185">Reference proteome</keyword>
<dbReference type="InterPro" id="IPR011041">
    <property type="entry name" value="Quinoprot_gluc/sorb_DH_b-prop"/>
</dbReference>
<comment type="caution">
    <text evidence="1">The sequence shown here is derived from an EMBL/GenBank/DDBJ whole genome shotgun (WGS) entry which is preliminary data.</text>
</comment>
<dbReference type="OrthoDB" id="9770043at2"/>